<evidence type="ECO:0008006" key="3">
    <source>
        <dbReference type="Google" id="ProtNLM"/>
    </source>
</evidence>
<proteinExistence type="predicted"/>
<comment type="caution">
    <text evidence="1">The sequence shown here is derived from an EMBL/GenBank/DDBJ whole genome shotgun (WGS) entry which is preliminary data.</text>
</comment>
<dbReference type="InterPro" id="IPR010323">
    <property type="entry name" value="DUF924"/>
</dbReference>
<dbReference type="Gene3D" id="1.25.40.10">
    <property type="entry name" value="Tetratricopeptide repeat domain"/>
    <property type="match status" value="1"/>
</dbReference>
<dbReference type="Pfam" id="PF06041">
    <property type="entry name" value="DUF924"/>
    <property type="match status" value="1"/>
</dbReference>
<name>A0ABQ6CDE7_9BURK</name>
<dbReference type="Proteomes" id="UP001156903">
    <property type="component" value="Unassembled WGS sequence"/>
</dbReference>
<keyword evidence="2" id="KW-1185">Reference proteome</keyword>
<evidence type="ECO:0000313" key="1">
    <source>
        <dbReference type="EMBL" id="GLS16257.1"/>
    </source>
</evidence>
<accession>A0ABQ6CDE7</accession>
<dbReference type="EMBL" id="BSPB01000049">
    <property type="protein sequence ID" value="GLS16257.1"/>
    <property type="molecule type" value="Genomic_DNA"/>
</dbReference>
<protein>
    <recommendedName>
        <fullName evidence="3">DUF924 domain-containing protein</fullName>
    </recommendedName>
</protein>
<sequence>MTEMPMPDEAQRVVDYWRHAGEEGQWFRHDPAFDRDFRERFLALHEAAARGERDGWAVTPTGLLALLILLDQFPRNAFRGTARMYATDARARHWARRAQAVGAMARVETALQLFFCLPFAHSEDLADQDLSVELNDRLGPEARRHAEGHRDIVRRFGRFPHRNPLLGRETTEAEAAFLRAGGFAG</sequence>
<gene>
    <name evidence="1" type="ORF">GCM10007935_36970</name>
</gene>
<dbReference type="SUPFAM" id="SSF48452">
    <property type="entry name" value="TPR-like"/>
    <property type="match status" value="1"/>
</dbReference>
<reference evidence="2" key="1">
    <citation type="journal article" date="2019" name="Int. J. Syst. Evol. Microbiol.">
        <title>The Global Catalogue of Microorganisms (GCM) 10K type strain sequencing project: providing services to taxonomists for standard genome sequencing and annotation.</title>
        <authorList>
            <consortium name="The Broad Institute Genomics Platform"/>
            <consortium name="The Broad Institute Genome Sequencing Center for Infectious Disease"/>
            <person name="Wu L."/>
            <person name="Ma J."/>
        </authorList>
    </citation>
    <scope>NUCLEOTIDE SEQUENCE [LARGE SCALE GENOMIC DNA]</scope>
    <source>
        <strain evidence="2">NBRC 109341</strain>
    </source>
</reference>
<dbReference type="Gene3D" id="1.20.58.320">
    <property type="entry name" value="TPR-like"/>
    <property type="match status" value="1"/>
</dbReference>
<dbReference type="InterPro" id="IPR011990">
    <property type="entry name" value="TPR-like_helical_dom_sf"/>
</dbReference>
<evidence type="ECO:0000313" key="2">
    <source>
        <dbReference type="Proteomes" id="UP001156903"/>
    </source>
</evidence>
<organism evidence="1 2">
    <name type="scientific">Hydrogenophaga electricum</name>
    <dbReference type="NCBI Taxonomy" id="1230953"/>
    <lineage>
        <taxon>Bacteria</taxon>
        <taxon>Pseudomonadati</taxon>
        <taxon>Pseudomonadota</taxon>
        <taxon>Betaproteobacteria</taxon>
        <taxon>Burkholderiales</taxon>
        <taxon>Comamonadaceae</taxon>
        <taxon>Hydrogenophaga</taxon>
    </lineage>
</organism>